<reference evidence="1" key="1">
    <citation type="submission" date="2014-09" db="EMBL/GenBank/DDBJ databases">
        <authorList>
            <person name="Magalhaes I.L.F."/>
            <person name="Oliveira U."/>
            <person name="Santos F.R."/>
            <person name="Vidigal T.H.D.A."/>
            <person name="Brescovit A.D."/>
            <person name="Santos A.J."/>
        </authorList>
    </citation>
    <scope>NUCLEOTIDE SEQUENCE</scope>
    <source>
        <tissue evidence="1">Shoot tissue taken approximately 20 cm above the soil surface</tissue>
    </source>
</reference>
<organism evidence="1">
    <name type="scientific">Arundo donax</name>
    <name type="common">Giant reed</name>
    <name type="synonym">Donax arundinaceus</name>
    <dbReference type="NCBI Taxonomy" id="35708"/>
    <lineage>
        <taxon>Eukaryota</taxon>
        <taxon>Viridiplantae</taxon>
        <taxon>Streptophyta</taxon>
        <taxon>Embryophyta</taxon>
        <taxon>Tracheophyta</taxon>
        <taxon>Spermatophyta</taxon>
        <taxon>Magnoliopsida</taxon>
        <taxon>Liliopsida</taxon>
        <taxon>Poales</taxon>
        <taxon>Poaceae</taxon>
        <taxon>PACMAD clade</taxon>
        <taxon>Arundinoideae</taxon>
        <taxon>Arundineae</taxon>
        <taxon>Arundo</taxon>
    </lineage>
</organism>
<name>A0A0A9CUA8_ARUDO</name>
<accession>A0A0A9CUA8</accession>
<dbReference type="EMBL" id="GBRH01218754">
    <property type="protein sequence ID" value="JAD79141.1"/>
    <property type="molecule type" value="Transcribed_RNA"/>
</dbReference>
<sequence length="72" mass="8326">MHQLIANLVDSLTNVRLISSTNCLAYANRDIRPYVFYCENPHGRQMDNLCEGKDLLLILTLHYVLELMEGCR</sequence>
<protein>
    <submittedName>
        <fullName evidence="1">Uncharacterized protein</fullName>
    </submittedName>
</protein>
<evidence type="ECO:0000313" key="1">
    <source>
        <dbReference type="EMBL" id="JAD79141.1"/>
    </source>
</evidence>
<dbReference type="AlphaFoldDB" id="A0A0A9CUA8"/>
<reference evidence="1" key="2">
    <citation type="journal article" date="2015" name="Data Brief">
        <title>Shoot transcriptome of the giant reed, Arundo donax.</title>
        <authorList>
            <person name="Barrero R.A."/>
            <person name="Guerrero F.D."/>
            <person name="Moolhuijzen P."/>
            <person name="Goolsby J.A."/>
            <person name="Tidwell J."/>
            <person name="Bellgard S.E."/>
            <person name="Bellgard M.I."/>
        </authorList>
    </citation>
    <scope>NUCLEOTIDE SEQUENCE</scope>
    <source>
        <tissue evidence="1">Shoot tissue taken approximately 20 cm above the soil surface</tissue>
    </source>
</reference>
<proteinExistence type="predicted"/>